<feature type="repeat" description="TPR" evidence="2">
    <location>
        <begin position="780"/>
        <end position="813"/>
    </location>
</feature>
<dbReference type="SUPFAM" id="SSF48452">
    <property type="entry name" value="TPR-like"/>
    <property type="match status" value="1"/>
</dbReference>
<feature type="repeat" description="TPR" evidence="2">
    <location>
        <begin position="948"/>
        <end position="981"/>
    </location>
</feature>
<comment type="pathway">
    <text evidence="1">Mycotoxin biosynthesis.</text>
</comment>
<dbReference type="InterPro" id="IPR019734">
    <property type="entry name" value="TPR_rpt"/>
</dbReference>
<reference evidence="4" key="1">
    <citation type="journal article" date="2019" name="bioRxiv">
        <title>Genomics, evolutionary history and diagnostics of the Alternaria alternata species group including apple and Asian pear pathotypes.</title>
        <authorList>
            <person name="Armitage A.D."/>
            <person name="Cockerton H.M."/>
            <person name="Sreenivasaprasad S."/>
            <person name="Woodhall J.W."/>
            <person name="Lane C.R."/>
            <person name="Harrison R.J."/>
            <person name="Clarkson J.P."/>
        </authorList>
    </citation>
    <scope>NUCLEOTIDE SEQUENCE [LARGE SCALE GENOMIC DNA]</scope>
    <source>
        <strain evidence="4">RGR 97.0016</strain>
    </source>
</reference>
<dbReference type="SUPFAM" id="SSF52540">
    <property type="entry name" value="P-loop containing nucleoside triphosphate hydrolases"/>
    <property type="match status" value="1"/>
</dbReference>
<feature type="repeat" description="TPR" evidence="2">
    <location>
        <begin position="1032"/>
        <end position="1065"/>
    </location>
</feature>
<dbReference type="InterPro" id="IPR027417">
    <property type="entry name" value="P-loop_NTPase"/>
</dbReference>
<dbReference type="PANTHER" id="PTHR46082">
    <property type="entry name" value="ATP/GTP-BINDING PROTEIN-RELATED"/>
    <property type="match status" value="1"/>
</dbReference>
<dbReference type="Gene3D" id="3.40.50.1820">
    <property type="entry name" value="alpha/beta hydrolase"/>
    <property type="match status" value="1"/>
</dbReference>
<evidence type="ECO:0000256" key="2">
    <source>
        <dbReference type="PROSITE-ProRule" id="PRU00339"/>
    </source>
</evidence>
<evidence type="ECO:0000313" key="4">
    <source>
        <dbReference type="Proteomes" id="UP000293823"/>
    </source>
</evidence>
<keyword evidence="4" id="KW-1185">Reference proteome</keyword>
<dbReference type="Pfam" id="PF13424">
    <property type="entry name" value="TPR_12"/>
    <property type="match status" value="3"/>
</dbReference>
<dbReference type="PROSITE" id="PS50293">
    <property type="entry name" value="TPR_REGION"/>
    <property type="match status" value="4"/>
</dbReference>
<dbReference type="PANTHER" id="PTHR46082:SF6">
    <property type="entry name" value="AAA+ ATPASE DOMAIN-CONTAINING PROTEIN-RELATED"/>
    <property type="match status" value="1"/>
</dbReference>
<evidence type="ECO:0000313" key="3">
    <source>
        <dbReference type="EMBL" id="RYO29313.1"/>
    </source>
</evidence>
<sequence>MRRLFQFGSKKHGAKVPYTRPTSTLRALTHRQAPVKSSTSSSVAAPAVSLPAQATGAVLQGVQVVCEGTDPVVDIVAVHGLNGHCEKTWTAGNGIDSVNWLRDLLPHDLPNARILSWGYDANTHSGSRVSCQYLFDHARTLVSDLCLERQITETSKRPIIFVAHSLGGIIVKSALIHSDAARRGALEEHRAVKLSTYGILFMGTPHQGGSGVALGKLMVNVASVFMAADDRLLQHLERDSEWLQQQLGQYGPISGDFVTKFAFEEYETPTVLGKSTMVVPRASAVVPGAADGEPIAIHADHIHMVKFGSKTDPGYKTVSGHLRLMATRAGDAISQRWDTEGKLDAVRSNEPIESFTVQSSVLEVSRVEYLVGREENITEICEALQYDGSRKTAVVHGLGGMGKTQLALAYAQRHRDDYSAVFWVNSKDVDTLKQGYAAAARRIYREHPSLVHLKTIAEGSDLGEATEAVKRWLSSAGNDRWLVIYDNYDTPKLPGHNEPGTFDIRPFLPEADQGAVLITTRSSQLQLGRPVAVKKLQEIEQSLEILSQTSRRDGLSLDADARKLAEELDGLPLALATAGAYLHLVPDSFAEYLQSYKKSWAQLQQDTPQLLPYEDRTLYTTWNISLDHVKQQSELAAKLLQLWAYFDNQDVWLQLLREGRGNAPEWFCELTQDRLVFNKAVRVLCDHALVEADATLGEGGKESRGYGMHSCVHAWTKYVVNEGCDSTLARLALRCVGLHVPGNSRPEYWVIQRRLLGHANRCQEVISVGSEERDGEGSLTGAFHNLGVLYADQGKLDKAEEMYQRALQGREKALGRDHTSTLDTVNNLGILYADQGKLDKAEEMFERALQGYEKALGRDHTSTLGTVNNLGILYADQGKLDKAEEMYQRALQGKEKALGRDHTSTLETVNNLGALYADQGKLDKAEEMFERALQGYEKALGRDHTSTLGTVNNLGILYRRQGKLDEAEEMYQRALQGREKVLGRDYPSTLETVNNLGILYADQGKLDKAEEMFERALQGYEKVLGRDHTSMLSIVNNLGILYKDQGKLDEAEEMYQRALQGREKVLGRDHTSTL</sequence>
<dbReference type="Pfam" id="PF13374">
    <property type="entry name" value="TPR_10"/>
    <property type="match status" value="1"/>
</dbReference>
<feature type="repeat" description="TPR" evidence="2">
    <location>
        <begin position="906"/>
        <end position="939"/>
    </location>
</feature>
<comment type="caution">
    <text evidence="3">The sequence shown here is derived from an EMBL/GenBank/DDBJ whole genome shotgun (WGS) entry which is preliminary data.</text>
</comment>
<dbReference type="InterPro" id="IPR011990">
    <property type="entry name" value="TPR-like_helical_dom_sf"/>
</dbReference>
<dbReference type="AlphaFoldDB" id="A0A4Q4PZ42"/>
<organism evidence="3 4">
    <name type="scientific">Alternaria arborescens</name>
    <dbReference type="NCBI Taxonomy" id="156630"/>
    <lineage>
        <taxon>Eukaryota</taxon>
        <taxon>Fungi</taxon>
        <taxon>Dikarya</taxon>
        <taxon>Ascomycota</taxon>
        <taxon>Pezizomycotina</taxon>
        <taxon>Dothideomycetes</taxon>
        <taxon>Pleosporomycetidae</taxon>
        <taxon>Pleosporales</taxon>
        <taxon>Pleosporineae</taxon>
        <taxon>Pleosporaceae</taxon>
        <taxon>Alternaria</taxon>
        <taxon>Alternaria sect. Alternaria</taxon>
    </lineage>
</organism>
<dbReference type="Gene3D" id="3.40.50.300">
    <property type="entry name" value="P-loop containing nucleotide triphosphate hydrolases"/>
    <property type="match status" value="1"/>
</dbReference>
<dbReference type="OrthoDB" id="674604at2759"/>
<dbReference type="Proteomes" id="UP000293823">
    <property type="component" value="Unassembled WGS sequence"/>
</dbReference>
<dbReference type="Gene3D" id="1.10.8.430">
    <property type="entry name" value="Helical domain of apoptotic protease-activating factors"/>
    <property type="match status" value="1"/>
</dbReference>
<keyword evidence="2" id="KW-0802">TPR repeat</keyword>
<dbReference type="SUPFAM" id="SSF53474">
    <property type="entry name" value="alpha/beta-Hydrolases"/>
    <property type="match status" value="1"/>
</dbReference>
<dbReference type="GO" id="GO:0043531">
    <property type="term" value="F:ADP binding"/>
    <property type="evidence" value="ECO:0007669"/>
    <property type="project" value="InterPro"/>
</dbReference>
<feature type="repeat" description="TPR" evidence="2">
    <location>
        <begin position="822"/>
        <end position="855"/>
    </location>
</feature>
<evidence type="ECO:0000256" key="1">
    <source>
        <dbReference type="ARBA" id="ARBA00004685"/>
    </source>
</evidence>
<dbReference type="InterPro" id="IPR042197">
    <property type="entry name" value="Apaf_helical"/>
</dbReference>
<dbReference type="InterPro" id="IPR029058">
    <property type="entry name" value="AB_hydrolase_fold"/>
</dbReference>
<dbReference type="InterPro" id="IPR053137">
    <property type="entry name" value="NLR-like"/>
</dbReference>
<feature type="repeat" description="TPR" evidence="2">
    <location>
        <begin position="990"/>
        <end position="1023"/>
    </location>
</feature>
<feature type="repeat" description="TPR" evidence="2">
    <location>
        <begin position="864"/>
        <end position="897"/>
    </location>
</feature>
<dbReference type="Gene3D" id="1.25.40.10">
    <property type="entry name" value="Tetratricopeptide repeat domain"/>
    <property type="match status" value="2"/>
</dbReference>
<dbReference type="PROSITE" id="PS50005">
    <property type="entry name" value="TPR"/>
    <property type="match status" value="7"/>
</dbReference>
<dbReference type="SMART" id="SM00028">
    <property type="entry name" value="TPR"/>
    <property type="match status" value="7"/>
</dbReference>
<accession>A0A4Q4PZ42</accession>
<name>A0A4Q4PZ42_9PLEO</name>
<gene>
    <name evidence="3" type="ORF">AA0113_g12067</name>
</gene>
<dbReference type="EMBL" id="PEJP01000084">
    <property type="protein sequence ID" value="RYO29313.1"/>
    <property type="molecule type" value="Genomic_DNA"/>
</dbReference>
<protein>
    <submittedName>
        <fullName evidence="3">Uncharacterized protein</fullName>
    </submittedName>
</protein>
<proteinExistence type="predicted"/>